<dbReference type="Gene3D" id="3.40.50.300">
    <property type="entry name" value="P-loop containing nucleotide triphosphate hydrolases"/>
    <property type="match status" value="1"/>
</dbReference>
<dbReference type="PANTHER" id="PTHR23513:SF6">
    <property type="entry name" value="MAJOR FACILITATOR SUPERFAMILY ASSOCIATED DOMAIN-CONTAINING PROTEIN"/>
    <property type="match status" value="1"/>
</dbReference>
<keyword evidence="6 8" id="KW-0472">Membrane</keyword>
<evidence type="ECO:0000313" key="12">
    <source>
        <dbReference type="Proteomes" id="UP000663836"/>
    </source>
</evidence>
<feature type="region of interest" description="Disordered" evidence="7">
    <location>
        <begin position="697"/>
        <end position="735"/>
    </location>
</feature>
<dbReference type="InterPro" id="IPR011009">
    <property type="entry name" value="Kinase-like_dom_sf"/>
</dbReference>
<dbReference type="InterPro" id="IPR018094">
    <property type="entry name" value="Thymidylate_kinase"/>
</dbReference>
<accession>A0A818TQR4</accession>
<dbReference type="GO" id="GO:0005524">
    <property type="term" value="F:ATP binding"/>
    <property type="evidence" value="ECO:0007669"/>
    <property type="project" value="InterPro"/>
</dbReference>
<evidence type="ECO:0000313" key="11">
    <source>
        <dbReference type="EMBL" id="CAF3687248.1"/>
    </source>
</evidence>
<evidence type="ECO:0000256" key="1">
    <source>
        <dbReference type="ARBA" id="ARBA00004651"/>
    </source>
</evidence>
<feature type="transmembrane region" description="Helical" evidence="8">
    <location>
        <begin position="396"/>
        <end position="418"/>
    </location>
</feature>
<keyword evidence="5 8" id="KW-1133">Transmembrane helix</keyword>
<feature type="transmembrane region" description="Helical" evidence="8">
    <location>
        <begin position="326"/>
        <end position="343"/>
    </location>
</feature>
<dbReference type="EMBL" id="CAJNOT010000936">
    <property type="protein sequence ID" value="CAF1112837.1"/>
    <property type="molecule type" value="Genomic_DNA"/>
</dbReference>
<evidence type="ECO:0000313" key="10">
    <source>
        <dbReference type="EMBL" id="CAF1112837.1"/>
    </source>
</evidence>
<evidence type="ECO:0000256" key="6">
    <source>
        <dbReference type="ARBA" id="ARBA00023136"/>
    </source>
</evidence>
<keyword evidence="4 8" id="KW-0812">Transmembrane</keyword>
<dbReference type="GO" id="GO:0006233">
    <property type="term" value="P:dTDP biosynthetic process"/>
    <property type="evidence" value="ECO:0007669"/>
    <property type="project" value="InterPro"/>
</dbReference>
<protein>
    <recommendedName>
        <fullName evidence="2">dTMP kinase</fullName>
        <ecNumber evidence="2">2.7.4.9</ecNumber>
    </recommendedName>
</protein>
<organism evidence="11 12">
    <name type="scientific">Rotaria sordida</name>
    <dbReference type="NCBI Taxonomy" id="392033"/>
    <lineage>
        <taxon>Eukaryota</taxon>
        <taxon>Metazoa</taxon>
        <taxon>Spiralia</taxon>
        <taxon>Gnathifera</taxon>
        <taxon>Rotifera</taxon>
        <taxon>Eurotatoria</taxon>
        <taxon>Bdelloidea</taxon>
        <taxon>Philodinida</taxon>
        <taxon>Philodinidae</taxon>
        <taxon>Rotaria</taxon>
    </lineage>
</organism>
<feature type="compositionally biased region" description="Acidic residues" evidence="7">
    <location>
        <begin position="613"/>
        <end position="650"/>
    </location>
</feature>
<dbReference type="InterPro" id="IPR036259">
    <property type="entry name" value="MFS_trans_sf"/>
</dbReference>
<dbReference type="Proteomes" id="UP000663836">
    <property type="component" value="Unassembled WGS sequence"/>
</dbReference>
<feature type="region of interest" description="Disordered" evidence="7">
    <location>
        <begin position="608"/>
        <end position="660"/>
    </location>
</feature>
<dbReference type="SUPFAM" id="SSF103473">
    <property type="entry name" value="MFS general substrate transporter"/>
    <property type="match status" value="1"/>
</dbReference>
<feature type="transmembrane region" description="Helical" evidence="8">
    <location>
        <begin position="89"/>
        <end position="110"/>
    </location>
</feature>
<dbReference type="HAMAP" id="MF_00165">
    <property type="entry name" value="Thymidylate_kinase"/>
    <property type="match status" value="1"/>
</dbReference>
<name>A0A818TQR4_9BILA</name>
<evidence type="ECO:0000259" key="9">
    <source>
        <dbReference type="Pfam" id="PF02223"/>
    </source>
</evidence>
<dbReference type="CDD" id="cd01672">
    <property type="entry name" value="TMPK"/>
    <property type="match status" value="1"/>
</dbReference>
<reference evidence="11" key="1">
    <citation type="submission" date="2021-02" db="EMBL/GenBank/DDBJ databases">
        <authorList>
            <person name="Nowell W R."/>
        </authorList>
    </citation>
    <scope>NUCLEOTIDE SEQUENCE</scope>
</reference>
<feature type="transmembrane region" description="Helical" evidence="8">
    <location>
        <begin position="195"/>
        <end position="214"/>
    </location>
</feature>
<feature type="transmembrane region" description="Helical" evidence="8">
    <location>
        <begin position="276"/>
        <end position="295"/>
    </location>
</feature>
<dbReference type="Gene3D" id="1.20.1250.20">
    <property type="entry name" value="MFS general substrate transporter like domains"/>
    <property type="match status" value="1"/>
</dbReference>
<dbReference type="GO" id="GO:0004798">
    <property type="term" value="F:dTMP kinase activity"/>
    <property type="evidence" value="ECO:0007669"/>
    <property type="project" value="UniProtKB-EC"/>
</dbReference>
<evidence type="ECO:0000256" key="5">
    <source>
        <dbReference type="ARBA" id="ARBA00022989"/>
    </source>
</evidence>
<dbReference type="InterPro" id="IPR027417">
    <property type="entry name" value="P-loop_NTPase"/>
</dbReference>
<evidence type="ECO:0000256" key="7">
    <source>
        <dbReference type="SAM" id="MobiDB-lite"/>
    </source>
</evidence>
<evidence type="ECO:0000256" key="8">
    <source>
        <dbReference type="SAM" id="Phobius"/>
    </source>
</evidence>
<feature type="compositionally biased region" description="Polar residues" evidence="7">
    <location>
        <begin position="707"/>
        <end position="735"/>
    </location>
</feature>
<evidence type="ECO:0000256" key="2">
    <source>
        <dbReference type="ARBA" id="ARBA00012980"/>
    </source>
</evidence>
<dbReference type="Pfam" id="PF02223">
    <property type="entry name" value="Thymidylate_kin"/>
    <property type="match status" value="1"/>
</dbReference>
<evidence type="ECO:0000256" key="3">
    <source>
        <dbReference type="ARBA" id="ARBA00022475"/>
    </source>
</evidence>
<dbReference type="EC" id="2.7.4.9" evidence="2"/>
<comment type="caution">
    <text evidence="11">The sequence shown here is derived from an EMBL/GenBank/DDBJ whole genome shotgun (WGS) entry which is preliminary data.</text>
</comment>
<comment type="subcellular location">
    <subcellularLocation>
        <location evidence="1">Cell membrane</location>
        <topology evidence="1">Multi-pass membrane protein</topology>
    </subcellularLocation>
</comment>
<feature type="domain" description="Thymidylate kinase-like" evidence="9">
    <location>
        <begin position="451"/>
        <end position="601"/>
    </location>
</feature>
<feature type="transmembrane region" description="Helical" evidence="8">
    <location>
        <begin position="169"/>
        <end position="189"/>
    </location>
</feature>
<dbReference type="Proteomes" id="UP000663864">
    <property type="component" value="Unassembled WGS sequence"/>
</dbReference>
<dbReference type="GO" id="GO:0005886">
    <property type="term" value="C:plasma membrane"/>
    <property type="evidence" value="ECO:0007669"/>
    <property type="project" value="UniProtKB-SubCell"/>
</dbReference>
<gene>
    <name evidence="11" type="ORF">JBS370_LOCUS8605</name>
    <name evidence="10" type="ORF">ZHD862_LOCUS18211</name>
</gene>
<dbReference type="SUPFAM" id="SSF56112">
    <property type="entry name" value="Protein kinase-like (PK-like)"/>
    <property type="match status" value="1"/>
</dbReference>
<dbReference type="PANTHER" id="PTHR23513">
    <property type="entry name" value="INTEGRAL MEMBRANE EFFLUX PROTEIN-RELATED"/>
    <property type="match status" value="1"/>
</dbReference>
<dbReference type="SUPFAM" id="SSF52540">
    <property type="entry name" value="P-loop containing nucleoside triphosphate hydrolases"/>
    <property type="match status" value="1"/>
</dbReference>
<dbReference type="EMBL" id="CAJOBD010000553">
    <property type="protein sequence ID" value="CAF3687248.1"/>
    <property type="molecule type" value="Genomic_DNA"/>
</dbReference>
<proteinExistence type="inferred from homology"/>
<sequence>MGTNLVTTVKSKEVSDDLKEHKVTRQLWFYFVGSMFTQISTNAAQVIGPLVLLSVSSSGFMTLIFGLSAGTDALGTLFGSTILKLFSPNITLVIIQIWRLICNLLLVLLLHFNLLNRTNGALLILADNFSLGMYDTVRALLPLVWTDNTDNKNNSIHQQLKRLNQRAQFMFELGTLLGPLFVGIILLVTNGNQEAAIWCTVLAFCATCLCYMFVPDKISPVPESKQTFKETIYQVIHSNDSIIKQCYLTMILLQIYRVKSSLPAVIANSILHSPSSTAWITSMWGVSGMIGAIAFRNLKPNSLVTTLKYDALALLIFAFGWKTYNLYAYLMTVILYITIDSIVRLQVQTSLQAEITINSMDASIMSSNRFLCKINALFIRLVISACFYAPDIHELRFWLTTIFFILCSIVIYGLAYWFHKNQKLKAIINAPISKCLLDTTSHTYPGYLFVFEGLDGSGKSTQIMLLMKWLEEQYPNKKINLTTWNSSILLSNTIRHFKQQRLLKNPHSFALLQCTDLMERLNTLIIPALKNGEIVLCDRYCFTALARDKVRGCDFNWETQLYKFELKDGNNNKPILVWPDAILLFRVPVHIAIARVYARSLITIDPKRRTQTPEDEEEGLDSENESDLDDNQSDNEDEEEEEEEEEDYFPQEERRSTVDTDDPLFRRRIITTFRGSVSYDTIADDLLRDRSFSHIDTQHSKQHSFRHNTISSGDILSPDQNQHYETETSDYPINNYPTHNQSRGIAVYNKKTDNNDSVATPIIQISYYEAGLDLNLHSDFNVNFHQFQHKVQSIYEELFEQYSFTNNFHLFNGELDRETLFELIKQCIQTTIKRRNEERKLISPYFENNDIEKQILTEEETQALMISEQFGPAISINDNTSILQPPTTLPGQNNDKLFRFYKKSIGATTIGSTSGAALHFYSRFLTLQLQQRFVTIWESLTNQSISNSNQIKSYLHGNPQLDNCVITAGHDNGCFLLDFDRSRIGPISWDIIRLLLSVQIAFNTKPAILNEKENDSNPINYDKDDEKSENLLILPVTTAIRVKTKQSATATKANIVPLAWSKAFQQGYRNGIDAKQHLRTLSYTLKKLINHKKNRHKIPNYLKSSRAEPIFFDEIQNEKSPSYYILQLLQQYLNSVPAQQAGLTSDLNRLSILEIGRTYSTQHRERIIFVIKYANKLYDLEFKLMLHDIDANGFTHPESIDVFDDAKRFLLASELYLPKESIHQLLYPTTCNGPKSLTYLAFIHQIQSIGKSGNAKNNSTFKFRIGIAPRDLDSLQIQELLYSLGHQLGHAHTKFINSNQNQSQQNIRLSTYIERNWARMVECVLQLQSEVTESYQIFVKQQQYDLKKNL</sequence>
<evidence type="ECO:0000256" key="4">
    <source>
        <dbReference type="ARBA" id="ARBA00022692"/>
    </source>
</evidence>
<dbReference type="InterPro" id="IPR039430">
    <property type="entry name" value="Thymidylate_kin-like_dom"/>
</dbReference>
<keyword evidence="3" id="KW-1003">Cell membrane</keyword>